<reference evidence="2 3" key="1">
    <citation type="journal article" date="2013" name="Proc. Natl. Acad. Sci. U.S.A.">
        <title>The king cobra genome reveals dynamic gene evolution and adaptation in the snake venom system.</title>
        <authorList>
            <person name="Vonk F.J."/>
            <person name="Casewell N.R."/>
            <person name="Henkel C.V."/>
            <person name="Heimberg A.M."/>
            <person name="Jansen H.J."/>
            <person name="McCleary R.J."/>
            <person name="Kerkkamp H.M."/>
            <person name="Vos R.A."/>
            <person name="Guerreiro I."/>
            <person name="Calvete J.J."/>
            <person name="Wuster W."/>
            <person name="Woods A.E."/>
            <person name="Logan J.M."/>
            <person name="Harrison R.A."/>
            <person name="Castoe T.A."/>
            <person name="de Koning A.P."/>
            <person name="Pollock D.D."/>
            <person name="Yandell M."/>
            <person name="Calderon D."/>
            <person name="Renjifo C."/>
            <person name="Currier R.B."/>
            <person name="Salgado D."/>
            <person name="Pla D."/>
            <person name="Sanz L."/>
            <person name="Hyder A.S."/>
            <person name="Ribeiro J.M."/>
            <person name="Arntzen J.W."/>
            <person name="van den Thillart G.E."/>
            <person name="Boetzer M."/>
            <person name="Pirovano W."/>
            <person name="Dirks R.P."/>
            <person name="Spaink H.P."/>
            <person name="Duboule D."/>
            <person name="McGlinn E."/>
            <person name="Kini R.M."/>
            <person name="Richardson M.K."/>
        </authorList>
    </citation>
    <scope>NUCLEOTIDE SEQUENCE</scope>
    <source>
        <tissue evidence="2">Blood</tissue>
    </source>
</reference>
<name>V8N0Y4_OPHHA</name>
<evidence type="ECO:0000313" key="2">
    <source>
        <dbReference type="EMBL" id="ETE55949.1"/>
    </source>
</evidence>
<organism evidence="2 3">
    <name type="scientific">Ophiophagus hannah</name>
    <name type="common">King cobra</name>
    <name type="synonym">Naja hannah</name>
    <dbReference type="NCBI Taxonomy" id="8665"/>
    <lineage>
        <taxon>Eukaryota</taxon>
        <taxon>Metazoa</taxon>
        <taxon>Chordata</taxon>
        <taxon>Craniata</taxon>
        <taxon>Vertebrata</taxon>
        <taxon>Euteleostomi</taxon>
        <taxon>Lepidosauria</taxon>
        <taxon>Squamata</taxon>
        <taxon>Bifurcata</taxon>
        <taxon>Unidentata</taxon>
        <taxon>Episquamata</taxon>
        <taxon>Toxicofera</taxon>
        <taxon>Serpentes</taxon>
        <taxon>Colubroidea</taxon>
        <taxon>Elapidae</taxon>
        <taxon>Elapinae</taxon>
        <taxon>Ophiophagus</taxon>
    </lineage>
</organism>
<evidence type="ECO:0000313" key="3">
    <source>
        <dbReference type="Proteomes" id="UP000018936"/>
    </source>
</evidence>
<dbReference type="Proteomes" id="UP000018936">
    <property type="component" value="Unassembled WGS sequence"/>
</dbReference>
<dbReference type="AlphaFoldDB" id="V8N0Y4"/>
<feature type="non-terminal residue" evidence="2">
    <location>
        <position position="1"/>
    </location>
</feature>
<protein>
    <submittedName>
        <fullName evidence="2">AP-3 complex subunit delta-1</fullName>
    </submittedName>
</protein>
<accession>V8N0Y4</accession>
<dbReference type="EMBL" id="AZIM01061785">
    <property type="protein sequence ID" value="ETE55949.1"/>
    <property type="molecule type" value="Genomic_DNA"/>
</dbReference>
<comment type="caution">
    <text evidence="2">The sequence shown here is derived from an EMBL/GenBank/DDBJ whole genome shotgun (WGS) entry which is preliminary data.</text>
</comment>
<feature type="compositionally biased region" description="Polar residues" evidence="1">
    <location>
        <begin position="62"/>
        <end position="73"/>
    </location>
</feature>
<evidence type="ECO:0000256" key="1">
    <source>
        <dbReference type="SAM" id="MobiDB-lite"/>
    </source>
</evidence>
<feature type="compositionally biased region" description="Basic and acidic residues" evidence="1">
    <location>
        <begin position="10"/>
        <end position="57"/>
    </location>
</feature>
<feature type="region of interest" description="Disordered" evidence="1">
    <location>
        <begin position="1"/>
        <end position="73"/>
    </location>
</feature>
<proteinExistence type="predicted"/>
<keyword evidence="3" id="KW-1185">Reference proteome</keyword>
<sequence length="126" mass="14296">MKGRKTRKEGKKEGRKSEEEEKEKRKEGEWRRLREGERKKEGRKEEGGREGGKEGRTDPGTLINTGSPQLTTTAEPKVYVAKESGFSVDLAGHKVAKRGSREPVAPKISWERTGSGRSRYFLFLPH</sequence>
<gene>
    <name evidence="2" type="primary">AP3D1</name>
    <name evidence="2" type="ORF">L345_18342</name>
</gene>